<dbReference type="RefSeq" id="WP_126997831.1">
    <property type="nucleotide sequence ID" value="NZ_JBNPXW010000005.1"/>
</dbReference>
<evidence type="ECO:0000313" key="2">
    <source>
        <dbReference type="Proteomes" id="UP000280346"/>
    </source>
</evidence>
<organism evidence="1 2">
    <name type="scientific">Azospirillum doebereinerae</name>
    <dbReference type="NCBI Taxonomy" id="92933"/>
    <lineage>
        <taxon>Bacteria</taxon>
        <taxon>Pseudomonadati</taxon>
        <taxon>Pseudomonadota</taxon>
        <taxon>Alphaproteobacteria</taxon>
        <taxon>Rhodospirillales</taxon>
        <taxon>Azospirillaceae</taxon>
        <taxon>Azospirillum</taxon>
    </lineage>
</organism>
<accession>A0A3S0XBV5</accession>
<keyword evidence="2" id="KW-1185">Reference proteome</keyword>
<evidence type="ECO:0000313" key="1">
    <source>
        <dbReference type="EMBL" id="RUQ72153.1"/>
    </source>
</evidence>
<sequence>MTDPHPLLRFVSLLSIAHHIPGRIRLKLAAKDTDLADAIAQAKRFGRLVTEAPGIRSVNVNLLARSCVVEYDADRIPPAAWGDLLAGTPSDAAERLLRALTPPAGAA</sequence>
<name>A0A3S0XBV5_9PROT</name>
<dbReference type="EMBL" id="RZIJ01000007">
    <property type="protein sequence ID" value="RUQ72153.1"/>
    <property type="molecule type" value="Genomic_DNA"/>
</dbReference>
<comment type="caution">
    <text evidence="1">The sequence shown here is derived from an EMBL/GenBank/DDBJ whole genome shotgun (WGS) entry which is preliminary data.</text>
</comment>
<dbReference type="CDD" id="cd00371">
    <property type="entry name" value="HMA"/>
    <property type="match status" value="1"/>
</dbReference>
<dbReference type="Proteomes" id="UP000280346">
    <property type="component" value="Unassembled WGS sequence"/>
</dbReference>
<gene>
    <name evidence="1" type="ORF">EJ913_11390</name>
</gene>
<dbReference type="InterPro" id="IPR006121">
    <property type="entry name" value="HMA_dom"/>
</dbReference>
<protein>
    <submittedName>
        <fullName evidence="1">Cation transporter</fullName>
    </submittedName>
</protein>
<dbReference type="AlphaFoldDB" id="A0A3S0XBV5"/>
<dbReference type="GO" id="GO:0046872">
    <property type="term" value="F:metal ion binding"/>
    <property type="evidence" value="ECO:0007669"/>
    <property type="project" value="InterPro"/>
</dbReference>
<dbReference type="OrthoDB" id="9131875at2"/>
<proteinExistence type="predicted"/>
<reference evidence="1 2" key="1">
    <citation type="submission" date="2018-12" db="EMBL/GenBank/DDBJ databases">
        <authorList>
            <person name="Yang Y."/>
        </authorList>
    </citation>
    <scope>NUCLEOTIDE SEQUENCE [LARGE SCALE GENOMIC DNA]</scope>
    <source>
        <strain evidence="1 2">GSF71</strain>
    </source>
</reference>